<sequence>MKKNVGIKGKLLISSLLVVLITLASISGIVIYQVNQKAYDDYYSNSTEQMTTVSSAINIFYEQIDKNIEMLATNPTVMMADDSITTYKNTTDSTQMNPSKNKGIEKSIYEVFEQYANSHKGTSYVYLGTENGGYIQWPEESTEAGFDPTKRPWFNEAASKNGSIIRTAPYTYKSQMLTSNARSFTDKNGKFIGAIGIDVQPSAISNMLSQMKIGKTGYSIIAHKTGVIMADGKNPENNFKNLKEININGIEKLLADKLVPFEILISGEKYVVSPHKVEGTDWILASFITKNELESSSKGIIDVVMLSAIIILILATTLITFLSGSITKPILTVTKKIQEFSQLNFLADENSMKAKYLNSKDETGDMVRALRIMRDNVAEFILKTADATEQVAASSEELTAISQQAAISSDEVAKTIEEIARGAGDQAKDTEKTAVNIEELGNLLEQDTNYIKELNTATFQIEKEKEEGFIILNELIHKTQKNNDATENVYQIIKNNNENTEKIESASIMIQSIADQTNLLALNAAIEAARAGEAGKGFAVVAEEIRKLAEQSNSFTNDIKAVINELKKKSQNAVDLMKEAKQIGEEQTKSVVATEGKFDGIAEAIDAVKAIINKLNKCSDLMSENKNRIVDLTQNLAAVSQENAAGTEQAAASMEEQAATIQEIANSGNNLATIAEELKVLISRFKV</sequence>
<feature type="coiled-coil region" evidence="10">
    <location>
        <begin position="559"/>
        <end position="586"/>
    </location>
</feature>
<evidence type="ECO:0000256" key="11">
    <source>
        <dbReference type="SAM" id="Phobius"/>
    </source>
</evidence>
<feature type="domain" description="Methyl-accepting transducer" evidence="12">
    <location>
        <begin position="401"/>
        <end position="658"/>
    </location>
</feature>
<dbReference type="Pfam" id="PF02743">
    <property type="entry name" value="dCache_1"/>
    <property type="match status" value="1"/>
</dbReference>
<evidence type="ECO:0000256" key="1">
    <source>
        <dbReference type="ARBA" id="ARBA00004651"/>
    </source>
</evidence>
<dbReference type="SMART" id="SM00283">
    <property type="entry name" value="MA"/>
    <property type="match status" value="1"/>
</dbReference>
<dbReference type="PANTHER" id="PTHR32089:SF114">
    <property type="entry name" value="METHYL-ACCEPTING CHEMOTAXIS PROTEIN MCPB"/>
    <property type="match status" value="1"/>
</dbReference>
<evidence type="ECO:0000256" key="10">
    <source>
        <dbReference type="SAM" id="Coils"/>
    </source>
</evidence>
<evidence type="ECO:0000256" key="4">
    <source>
        <dbReference type="ARBA" id="ARBA00022692"/>
    </source>
</evidence>
<dbReference type="Proteomes" id="UP000003860">
    <property type="component" value="Unassembled WGS sequence"/>
</dbReference>
<keyword evidence="2" id="KW-1003">Cell membrane</keyword>
<dbReference type="CDD" id="cd12912">
    <property type="entry name" value="PDC2_MCP_like"/>
    <property type="match status" value="1"/>
</dbReference>
<evidence type="ECO:0000313" key="15">
    <source>
        <dbReference type="Proteomes" id="UP000003860"/>
    </source>
</evidence>
<dbReference type="PROSITE" id="PS50111">
    <property type="entry name" value="CHEMOTAXIS_TRANSDUC_2"/>
    <property type="match status" value="1"/>
</dbReference>
<proteinExistence type="inferred from homology"/>
<accession>F1TES5</accession>
<keyword evidence="5 11" id="KW-1133">Transmembrane helix</keyword>
<comment type="caution">
    <text evidence="14">The sequence shown here is derived from an EMBL/GenBank/DDBJ whole genome shotgun (WGS) entry which is preliminary data.</text>
</comment>
<organism evidence="14 15">
    <name type="scientific">Ruminiclostridium papyrosolvens DSM 2782</name>
    <dbReference type="NCBI Taxonomy" id="588581"/>
    <lineage>
        <taxon>Bacteria</taxon>
        <taxon>Bacillati</taxon>
        <taxon>Bacillota</taxon>
        <taxon>Clostridia</taxon>
        <taxon>Eubacteriales</taxon>
        <taxon>Oscillospiraceae</taxon>
        <taxon>Ruminiclostridium</taxon>
    </lineage>
</organism>
<dbReference type="OrthoDB" id="597657at2"/>
<dbReference type="GO" id="GO:0005886">
    <property type="term" value="C:plasma membrane"/>
    <property type="evidence" value="ECO:0007669"/>
    <property type="project" value="UniProtKB-SubCell"/>
</dbReference>
<feature type="transmembrane region" description="Helical" evidence="11">
    <location>
        <begin position="303"/>
        <end position="326"/>
    </location>
</feature>
<dbReference type="eggNOG" id="COG0840">
    <property type="taxonomic scope" value="Bacteria"/>
</dbReference>
<dbReference type="SUPFAM" id="SSF58104">
    <property type="entry name" value="Methyl-accepting chemotaxis protein (MCP) signaling domain"/>
    <property type="match status" value="1"/>
</dbReference>
<keyword evidence="6 11" id="KW-0472">Membrane</keyword>
<reference evidence="14" key="2">
    <citation type="submission" date="2011-01" db="EMBL/GenBank/DDBJ databases">
        <title>The Non-contiguous Finished genome of Clostridium papyrosolvens.</title>
        <authorList>
            <person name="Lucas S."/>
            <person name="Copeland A."/>
            <person name="Lapidus A."/>
            <person name="Cheng J.-F."/>
            <person name="Goodwin L."/>
            <person name="Pitluck S."/>
            <person name="Misra M."/>
            <person name="Chertkov O."/>
            <person name="Detter J.C."/>
            <person name="Han C."/>
            <person name="Tapia R."/>
            <person name="Land M."/>
            <person name="Hauser L."/>
            <person name="Kyrpides N."/>
            <person name="Ivanova N."/>
            <person name="Pagani I."/>
            <person name="Mouttaki H."/>
            <person name="He Z."/>
            <person name="Zhou J."/>
            <person name="Hemme C.L."/>
            <person name="Woyke T."/>
        </authorList>
    </citation>
    <scope>NUCLEOTIDE SEQUENCE [LARGE SCALE GENOMIC DNA]</scope>
    <source>
        <strain evidence="14">DSM 2782</strain>
    </source>
</reference>
<keyword evidence="10" id="KW-0175">Coiled coil</keyword>
<keyword evidence="15" id="KW-1185">Reference proteome</keyword>
<dbReference type="AlphaFoldDB" id="F1TES5"/>
<comment type="similarity">
    <text evidence="8">Belongs to the methyl-accepting chemotaxis (MCP) protein family.</text>
</comment>
<gene>
    <name evidence="14" type="ORF">Cpap_1634</name>
</gene>
<name>F1TES5_9FIRM</name>
<keyword evidence="3" id="KW-0145">Chemotaxis</keyword>
<dbReference type="InterPro" id="IPR033479">
    <property type="entry name" value="dCache_1"/>
</dbReference>
<evidence type="ECO:0000313" key="14">
    <source>
        <dbReference type="EMBL" id="EGD47241.1"/>
    </source>
</evidence>
<evidence type="ECO:0000256" key="8">
    <source>
        <dbReference type="ARBA" id="ARBA00029447"/>
    </source>
</evidence>
<evidence type="ECO:0000259" key="12">
    <source>
        <dbReference type="PROSITE" id="PS50111"/>
    </source>
</evidence>
<dbReference type="Gene3D" id="1.10.287.950">
    <property type="entry name" value="Methyl-accepting chemotaxis protein"/>
    <property type="match status" value="1"/>
</dbReference>
<dbReference type="PROSITE" id="PS50885">
    <property type="entry name" value="HAMP"/>
    <property type="match status" value="1"/>
</dbReference>
<keyword evidence="7 9" id="KW-0807">Transducer</keyword>
<dbReference type="InterPro" id="IPR003660">
    <property type="entry name" value="HAMP_dom"/>
</dbReference>
<protein>
    <submittedName>
        <fullName evidence="14">Methyl-accepting chemotaxis sensory transducer with Cache sensor</fullName>
    </submittedName>
</protein>
<evidence type="ECO:0000256" key="2">
    <source>
        <dbReference type="ARBA" id="ARBA00022475"/>
    </source>
</evidence>
<comment type="subcellular location">
    <subcellularLocation>
        <location evidence="1">Cell membrane</location>
        <topology evidence="1">Multi-pass membrane protein</topology>
    </subcellularLocation>
</comment>
<feature type="domain" description="HAMP" evidence="13">
    <location>
        <begin position="324"/>
        <end position="382"/>
    </location>
</feature>
<dbReference type="Pfam" id="PF00015">
    <property type="entry name" value="MCPsignal"/>
    <property type="match status" value="1"/>
</dbReference>
<dbReference type="EMBL" id="ACXX02000009">
    <property type="protein sequence ID" value="EGD47241.1"/>
    <property type="molecule type" value="Genomic_DNA"/>
</dbReference>
<dbReference type="RefSeq" id="WP_004620360.1">
    <property type="nucleotide sequence ID" value="NZ_ACXX02000009.1"/>
</dbReference>
<evidence type="ECO:0000259" key="13">
    <source>
        <dbReference type="PROSITE" id="PS50885"/>
    </source>
</evidence>
<dbReference type="PANTHER" id="PTHR32089">
    <property type="entry name" value="METHYL-ACCEPTING CHEMOTAXIS PROTEIN MCPB"/>
    <property type="match status" value="1"/>
</dbReference>
<dbReference type="GO" id="GO:0007165">
    <property type="term" value="P:signal transduction"/>
    <property type="evidence" value="ECO:0007669"/>
    <property type="project" value="UniProtKB-KW"/>
</dbReference>
<evidence type="ECO:0000256" key="7">
    <source>
        <dbReference type="ARBA" id="ARBA00023224"/>
    </source>
</evidence>
<evidence type="ECO:0000256" key="3">
    <source>
        <dbReference type="ARBA" id="ARBA00022500"/>
    </source>
</evidence>
<dbReference type="GO" id="GO:0006935">
    <property type="term" value="P:chemotaxis"/>
    <property type="evidence" value="ECO:0007669"/>
    <property type="project" value="UniProtKB-KW"/>
</dbReference>
<reference evidence="14" key="1">
    <citation type="submission" date="2009-07" db="EMBL/GenBank/DDBJ databases">
        <authorList>
            <consortium name="US DOE Joint Genome Institute (JGI-PGF)"/>
            <person name="Lucas S."/>
            <person name="Copeland A."/>
            <person name="Lapidus A."/>
            <person name="Glavina del Rio T."/>
            <person name="Tice H."/>
            <person name="Bruce D."/>
            <person name="Goodwin L."/>
            <person name="Pitluck S."/>
            <person name="Larimer F."/>
            <person name="Land M.L."/>
            <person name="Mouttaki H."/>
            <person name="He Z."/>
            <person name="Zhou J."/>
            <person name="Hemme C.L."/>
        </authorList>
    </citation>
    <scope>NUCLEOTIDE SEQUENCE</scope>
    <source>
        <strain evidence="14">DSM 2782</strain>
    </source>
</reference>
<evidence type="ECO:0000256" key="6">
    <source>
        <dbReference type="ARBA" id="ARBA00023136"/>
    </source>
</evidence>
<dbReference type="STRING" id="588581.Cpap_1634"/>
<dbReference type="Gene3D" id="3.30.450.20">
    <property type="entry name" value="PAS domain"/>
    <property type="match status" value="2"/>
</dbReference>
<dbReference type="InterPro" id="IPR004089">
    <property type="entry name" value="MCPsignal_dom"/>
</dbReference>
<evidence type="ECO:0000256" key="9">
    <source>
        <dbReference type="PROSITE-ProRule" id="PRU00284"/>
    </source>
</evidence>
<keyword evidence="4 11" id="KW-0812">Transmembrane</keyword>
<evidence type="ECO:0000256" key="5">
    <source>
        <dbReference type="ARBA" id="ARBA00022989"/>
    </source>
</evidence>